<name>A0A9D4SRD2_RHISA</name>
<dbReference type="GO" id="GO:0005768">
    <property type="term" value="C:endosome"/>
    <property type="evidence" value="ECO:0007669"/>
    <property type="project" value="UniProtKB-SubCell"/>
</dbReference>
<keyword evidence="4" id="KW-0967">Endosome</keyword>
<proteinExistence type="inferred from homology"/>
<accession>A0A9D4SRD2</accession>
<evidence type="ECO:0000256" key="3">
    <source>
        <dbReference type="ARBA" id="ARBA00022448"/>
    </source>
</evidence>
<dbReference type="GO" id="GO:0015031">
    <property type="term" value="P:protein transport"/>
    <property type="evidence" value="ECO:0007669"/>
    <property type="project" value="UniProtKB-KW"/>
</dbReference>
<comment type="subcellular location">
    <subcellularLocation>
        <location evidence="1">Endosome</location>
    </subcellularLocation>
</comment>
<organism evidence="7 8">
    <name type="scientific">Rhipicephalus sanguineus</name>
    <name type="common">Brown dog tick</name>
    <name type="synonym">Ixodes sanguineus</name>
    <dbReference type="NCBI Taxonomy" id="34632"/>
    <lineage>
        <taxon>Eukaryota</taxon>
        <taxon>Metazoa</taxon>
        <taxon>Ecdysozoa</taxon>
        <taxon>Arthropoda</taxon>
        <taxon>Chelicerata</taxon>
        <taxon>Arachnida</taxon>
        <taxon>Acari</taxon>
        <taxon>Parasitiformes</taxon>
        <taxon>Ixodida</taxon>
        <taxon>Ixodoidea</taxon>
        <taxon>Ixodidae</taxon>
        <taxon>Rhipicephalinae</taxon>
        <taxon>Rhipicephalus</taxon>
        <taxon>Rhipicephalus</taxon>
    </lineage>
</organism>
<reference evidence="7" key="1">
    <citation type="journal article" date="2020" name="Cell">
        <title>Large-Scale Comparative Analyses of Tick Genomes Elucidate Their Genetic Diversity and Vector Capacities.</title>
        <authorList>
            <consortium name="Tick Genome and Microbiome Consortium (TIGMIC)"/>
            <person name="Jia N."/>
            <person name="Wang J."/>
            <person name="Shi W."/>
            <person name="Du L."/>
            <person name="Sun Y."/>
            <person name="Zhan W."/>
            <person name="Jiang J.F."/>
            <person name="Wang Q."/>
            <person name="Zhang B."/>
            <person name="Ji P."/>
            <person name="Bell-Sakyi L."/>
            <person name="Cui X.M."/>
            <person name="Yuan T.T."/>
            <person name="Jiang B.G."/>
            <person name="Yang W.F."/>
            <person name="Lam T.T."/>
            <person name="Chang Q.C."/>
            <person name="Ding S.J."/>
            <person name="Wang X.J."/>
            <person name="Zhu J.G."/>
            <person name="Ruan X.D."/>
            <person name="Zhao L."/>
            <person name="Wei J.T."/>
            <person name="Ye R.Z."/>
            <person name="Que T.C."/>
            <person name="Du C.H."/>
            <person name="Zhou Y.H."/>
            <person name="Cheng J.X."/>
            <person name="Dai P.F."/>
            <person name="Guo W.B."/>
            <person name="Han X.H."/>
            <person name="Huang E.J."/>
            <person name="Li L.F."/>
            <person name="Wei W."/>
            <person name="Gao Y.C."/>
            <person name="Liu J.Z."/>
            <person name="Shao H.Z."/>
            <person name="Wang X."/>
            <person name="Wang C.C."/>
            <person name="Yang T.C."/>
            <person name="Huo Q.B."/>
            <person name="Li W."/>
            <person name="Chen H.Y."/>
            <person name="Chen S.E."/>
            <person name="Zhou L.G."/>
            <person name="Ni X.B."/>
            <person name="Tian J.H."/>
            <person name="Sheng Y."/>
            <person name="Liu T."/>
            <person name="Pan Y.S."/>
            <person name="Xia L.Y."/>
            <person name="Li J."/>
            <person name="Zhao F."/>
            <person name="Cao W.C."/>
        </authorList>
    </citation>
    <scope>NUCLEOTIDE SEQUENCE</scope>
    <source>
        <strain evidence="7">Rsan-2018</strain>
    </source>
</reference>
<dbReference type="PANTHER" id="PTHR13673">
    <property type="entry name" value="ESOPHAGEAL CANCER ASSOCIATED PROTEIN"/>
    <property type="match status" value="1"/>
</dbReference>
<comment type="similarity">
    <text evidence="2">Belongs to the VPS35L family.</text>
</comment>
<evidence type="ECO:0000256" key="2">
    <source>
        <dbReference type="ARBA" id="ARBA00010704"/>
    </source>
</evidence>
<dbReference type="Proteomes" id="UP000821837">
    <property type="component" value="Unassembled WGS sequence"/>
</dbReference>
<keyword evidence="8" id="KW-1185">Reference proteome</keyword>
<dbReference type="EMBL" id="JABSTV010001253">
    <property type="protein sequence ID" value="KAH7942806.1"/>
    <property type="molecule type" value="Genomic_DNA"/>
</dbReference>
<dbReference type="VEuPathDB" id="VectorBase:RSAN_052515"/>
<keyword evidence="5" id="KW-0653">Protein transport</keyword>
<evidence type="ECO:0000256" key="6">
    <source>
        <dbReference type="SAM" id="MobiDB-lite"/>
    </source>
</evidence>
<comment type="caution">
    <text evidence="7">The sequence shown here is derived from an EMBL/GenBank/DDBJ whole genome shotgun (WGS) entry which is preliminary data.</text>
</comment>
<gene>
    <name evidence="7" type="ORF">HPB52_001588</name>
</gene>
<feature type="compositionally biased region" description="Basic and acidic residues" evidence="6">
    <location>
        <begin position="39"/>
        <end position="50"/>
    </location>
</feature>
<evidence type="ECO:0000256" key="5">
    <source>
        <dbReference type="ARBA" id="ARBA00022927"/>
    </source>
</evidence>
<dbReference type="InterPro" id="IPR029705">
    <property type="entry name" value="VPS35L"/>
</dbReference>
<evidence type="ECO:0008006" key="9">
    <source>
        <dbReference type="Google" id="ProtNLM"/>
    </source>
</evidence>
<sequence length="979" mass="110159">MLRPIGESRVINYETERKERRGTLEEVTDHPLRTNVVTEQRRQSSTERLRLPTTSWSGPDPLSISEGADPLSAMASEQPDLDVPSSSVAEEGRSRQVVSPRFEPWENKKAGILAKYSTAEKLSIATSFLSGGEKVVVKTQSSVTDKVKNRLEQLDDFEEGSVREMLNLSQQEYTTRIEELHQALRQAWDQDQRVRALKIAIQCSKLLVDTSVVQFYPSKFVLITDILDNFGQLVYQRIHSKAEYLKPGSKVPVPLPADFTPDQVPESAKETCRNWFFKIASVRELIPRFYVETAILRCCSFLTRREYSGVLLRLTGTICGIGDPLVAAYARCYLCRLERPVVQQLLRQQKLDLSTYLTLYCPALDWILQCVAHGASENLLDQVLARCKAQCNSALLLNSIMTAFRPEFVANRALEFVSLMRDCDDASFPKHVLLRTLGLCLVLANPPEDQRRQVLSQAWKAIAKLRSPADYLSCVEVWIEFPCKHFTVREVDALLGALVRQLVPDRAYEQHPQQLARVVERLLQHVTDFGRLCAMEHFLPLLDLLPREGDARVRGCKAVMAAFLAQQKEPTRDPLVLHALMHVGQALHASLNALALEDERRHIGQLLCGFLQRVGFGRDFEQQLAFYVDARAAFSALDPVLVQLVQDVNLLAMRTRQVVKGHHTRKTAAFVRACAAYCFITIPSLSSVQSRLELYLLSGQTAYLNQCLSQGDQTFSYKLYDIFSLLTFSSKTVVLGPFHQLYGAVYDDQKCQSRGWQLLPELPPFVEPEGGTVVQRTSTEPFLVSYASSLLSTLLVVPDHPEHEPLRLLRGLLQVLHERPASTWTSSGGDGRARIFLNALNLLVALGQEHYLYHLDKVDSNDALYGGDPKFRAQLEQLCTSVLDQLLSHLRALGESGHVERQARLALELLQRLVIGANLERRPLFSLAVSLWGLAHRNAALDHRASVRCLEFVKKRASRAGNKGPYAELAIKLQIPSPV</sequence>
<feature type="region of interest" description="Disordered" evidence="6">
    <location>
        <begin position="1"/>
        <end position="96"/>
    </location>
</feature>
<evidence type="ECO:0000313" key="8">
    <source>
        <dbReference type="Proteomes" id="UP000821837"/>
    </source>
</evidence>
<dbReference type="AlphaFoldDB" id="A0A9D4SRD2"/>
<evidence type="ECO:0000256" key="4">
    <source>
        <dbReference type="ARBA" id="ARBA00022753"/>
    </source>
</evidence>
<evidence type="ECO:0000313" key="7">
    <source>
        <dbReference type="EMBL" id="KAH7942806.1"/>
    </source>
</evidence>
<protein>
    <recommendedName>
        <fullName evidence="9">Esophageal cancer associated protein</fullName>
    </recommendedName>
</protein>
<evidence type="ECO:0000256" key="1">
    <source>
        <dbReference type="ARBA" id="ARBA00004177"/>
    </source>
</evidence>
<dbReference type="PANTHER" id="PTHR13673:SF0">
    <property type="entry name" value="VPS35 ENDOSOMAL PROTEIN-SORTING FACTOR-LIKE"/>
    <property type="match status" value="1"/>
</dbReference>
<keyword evidence="3" id="KW-0813">Transport</keyword>
<reference evidence="7" key="2">
    <citation type="submission" date="2021-09" db="EMBL/GenBank/DDBJ databases">
        <authorList>
            <person name="Jia N."/>
            <person name="Wang J."/>
            <person name="Shi W."/>
            <person name="Du L."/>
            <person name="Sun Y."/>
            <person name="Zhan W."/>
            <person name="Jiang J."/>
            <person name="Wang Q."/>
            <person name="Zhang B."/>
            <person name="Ji P."/>
            <person name="Sakyi L.B."/>
            <person name="Cui X."/>
            <person name="Yuan T."/>
            <person name="Jiang B."/>
            <person name="Yang W."/>
            <person name="Lam T.T.-Y."/>
            <person name="Chang Q."/>
            <person name="Ding S."/>
            <person name="Wang X."/>
            <person name="Zhu J."/>
            <person name="Ruan X."/>
            <person name="Zhao L."/>
            <person name="Wei J."/>
            <person name="Que T."/>
            <person name="Du C."/>
            <person name="Cheng J."/>
            <person name="Dai P."/>
            <person name="Han X."/>
            <person name="Huang E."/>
            <person name="Gao Y."/>
            <person name="Liu J."/>
            <person name="Shao H."/>
            <person name="Ye R."/>
            <person name="Li L."/>
            <person name="Wei W."/>
            <person name="Wang X."/>
            <person name="Wang C."/>
            <person name="Huo Q."/>
            <person name="Li W."/>
            <person name="Guo W."/>
            <person name="Chen H."/>
            <person name="Chen S."/>
            <person name="Zhou L."/>
            <person name="Zhou L."/>
            <person name="Ni X."/>
            <person name="Tian J."/>
            <person name="Zhou Y."/>
            <person name="Sheng Y."/>
            <person name="Liu T."/>
            <person name="Pan Y."/>
            <person name="Xia L."/>
            <person name="Li J."/>
            <person name="Zhao F."/>
            <person name="Cao W."/>
        </authorList>
    </citation>
    <scope>NUCLEOTIDE SEQUENCE</scope>
    <source>
        <strain evidence="7">Rsan-2018</strain>
        <tissue evidence="7">Larvae</tissue>
    </source>
</reference>
<dbReference type="GO" id="GO:0032456">
    <property type="term" value="P:endocytic recycling"/>
    <property type="evidence" value="ECO:0007669"/>
    <property type="project" value="InterPro"/>
</dbReference>
<feature type="compositionally biased region" description="Basic and acidic residues" evidence="6">
    <location>
        <begin position="14"/>
        <end position="32"/>
    </location>
</feature>